<evidence type="ECO:0000313" key="3">
    <source>
        <dbReference type="Proteomes" id="UP000093796"/>
    </source>
</evidence>
<dbReference type="PATRIC" id="fig|438.15.peg.1915"/>
<reference evidence="2 3" key="1">
    <citation type="submission" date="2016-05" db="EMBL/GenBank/DDBJ databases">
        <title>Genome sequencing of Acetobacter pasteurianus strain SRCM100623.</title>
        <authorList>
            <person name="Song Y.R."/>
        </authorList>
    </citation>
    <scope>NUCLEOTIDE SEQUENCE [LARGE SCALE GENOMIC DNA]</scope>
    <source>
        <strain evidence="2 3">SRCM100623</strain>
    </source>
</reference>
<feature type="domain" description="SpoVT-AbrB" evidence="1">
    <location>
        <begin position="20"/>
        <end position="68"/>
    </location>
</feature>
<dbReference type="InterPro" id="IPR037914">
    <property type="entry name" value="SpoVT-AbrB_sf"/>
</dbReference>
<dbReference type="AlphaFoldDB" id="A0A1A0DBG2"/>
<name>A0A1A0DBG2_ACEPA</name>
<proteinExistence type="predicted"/>
<evidence type="ECO:0000259" key="1">
    <source>
        <dbReference type="SMART" id="SM00966"/>
    </source>
</evidence>
<organism evidence="2 3">
    <name type="scientific">Acetobacter pasteurianus</name>
    <name type="common">Acetobacter turbidans</name>
    <dbReference type="NCBI Taxonomy" id="438"/>
    <lineage>
        <taxon>Bacteria</taxon>
        <taxon>Pseudomonadati</taxon>
        <taxon>Pseudomonadota</taxon>
        <taxon>Alphaproteobacteria</taxon>
        <taxon>Acetobacterales</taxon>
        <taxon>Acetobacteraceae</taxon>
        <taxon>Acetobacter</taxon>
    </lineage>
</organism>
<protein>
    <recommendedName>
        <fullName evidence="1">SpoVT-AbrB domain-containing protein</fullName>
    </recommendedName>
</protein>
<evidence type="ECO:0000313" key="2">
    <source>
        <dbReference type="EMBL" id="OAZ72370.1"/>
    </source>
</evidence>
<dbReference type="Proteomes" id="UP000093796">
    <property type="component" value="Unassembled WGS sequence"/>
</dbReference>
<dbReference type="InterPro" id="IPR007159">
    <property type="entry name" value="SpoVT-AbrB_dom"/>
</dbReference>
<gene>
    <name evidence="2" type="ORF">SRCM100623_01719</name>
</gene>
<dbReference type="EMBL" id="LYUD01000100">
    <property type="protein sequence ID" value="OAZ72370.1"/>
    <property type="molecule type" value="Genomic_DNA"/>
</dbReference>
<sequence>MDIHYLYLDTIAQEVLMQVSKWGNSLAVRIPSHIVKQLGLQEGDNVDAVFTRLKSREEALRSLKEIGKKLPSGFRFERPEG</sequence>
<dbReference type="Gene3D" id="2.10.260.10">
    <property type="match status" value="1"/>
</dbReference>
<dbReference type="Pfam" id="PF04014">
    <property type="entry name" value="MazE_antitoxin"/>
    <property type="match status" value="1"/>
</dbReference>
<accession>A0A1A0DBG2</accession>
<dbReference type="SMART" id="SM00966">
    <property type="entry name" value="SpoVT_AbrB"/>
    <property type="match status" value="1"/>
</dbReference>
<comment type="caution">
    <text evidence="2">The sequence shown here is derived from an EMBL/GenBank/DDBJ whole genome shotgun (WGS) entry which is preliminary data.</text>
</comment>
<dbReference type="SUPFAM" id="SSF89447">
    <property type="entry name" value="AbrB/MazE/MraZ-like"/>
    <property type="match status" value="1"/>
</dbReference>
<dbReference type="GO" id="GO:0003677">
    <property type="term" value="F:DNA binding"/>
    <property type="evidence" value="ECO:0007669"/>
    <property type="project" value="InterPro"/>
</dbReference>